<evidence type="ECO:0000313" key="3">
    <source>
        <dbReference type="Proteomes" id="UP000516013"/>
    </source>
</evidence>
<organism evidence="2 3">
    <name type="scientific">Cylindrospermopsis curvispora GIHE-G1</name>
    <dbReference type="NCBI Taxonomy" id="2666332"/>
    <lineage>
        <taxon>Bacteria</taxon>
        <taxon>Bacillati</taxon>
        <taxon>Cyanobacteriota</taxon>
        <taxon>Cyanophyceae</taxon>
        <taxon>Nostocales</taxon>
        <taxon>Aphanizomenonaceae</taxon>
        <taxon>Cylindrospermopsis</taxon>
    </lineage>
</organism>
<feature type="transmembrane region" description="Helical" evidence="1">
    <location>
        <begin position="12"/>
        <end position="32"/>
    </location>
</feature>
<feature type="transmembrane region" description="Helical" evidence="1">
    <location>
        <begin position="267"/>
        <end position="286"/>
    </location>
</feature>
<feature type="transmembrane region" description="Helical" evidence="1">
    <location>
        <begin position="362"/>
        <end position="382"/>
    </location>
</feature>
<feature type="transmembrane region" description="Helical" evidence="1">
    <location>
        <begin position="153"/>
        <end position="182"/>
    </location>
</feature>
<dbReference type="AlphaFoldDB" id="A0A7H0F5H8"/>
<dbReference type="Proteomes" id="UP000516013">
    <property type="component" value="Chromosome"/>
</dbReference>
<dbReference type="KEGG" id="ccur:IAR63_15100"/>
<gene>
    <name evidence="2" type="ORF">IAR63_15100</name>
</gene>
<name>A0A7H0F5H8_9CYAN</name>
<feature type="transmembrane region" description="Helical" evidence="1">
    <location>
        <begin position="84"/>
        <end position="101"/>
    </location>
</feature>
<feature type="transmembrane region" description="Helical" evidence="1">
    <location>
        <begin position="122"/>
        <end position="147"/>
    </location>
</feature>
<reference evidence="2 3" key="1">
    <citation type="submission" date="2020-08" db="EMBL/GenBank/DDBJ databases">
        <title>Complete genome sequence of Raphidiopsis curvispora isolated from drinking water reservoir in South Korea.</title>
        <authorList>
            <person name="Jeong J."/>
        </authorList>
    </citation>
    <scope>NUCLEOTIDE SEQUENCE [LARGE SCALE GENOMIC DNA]</scope>
    <source>
        <strain evidence="2 3">GIHE-G1</strain>
    </source>
</reference>
<protein>
    <recommendedName>
        <fullName evidence="4">Glycosyltransferase family 39 protein</fullName>
    </recommendedName>
</protein>
<evidence type="ECO:0008006" key="4">
    <source>
        <dbReference type="Google" id="ProtNLM"/>
    </source>
</evidence>
<evidence type="ECO:0000256" key="1">
    <source>
        <dbReference type="SAM" id="Phobius"/>
    </source>
</evidence>
<keyword evidence="1" id="KW-0472">Membrane</keyword>
<dbReference type="EMBL" id="CP060822">
    <property type="protein sequence ID" value="QNP31294.1"/>
    <property type="molecule type" value="Genomic_DNA"/>
</dbReference>
<accession>A0A7H0F5H8</accession>
<keyword evidence="3" id="KW-1185">Reference proteome</keyword>
<feature type="transmembrane region" description="Helical" evidence="1">
    <location>
        <begin position="322"/>
        <end position="342"/>
    </location>
</feature>
<feature type="transmembrane region" description="Helical" evidence="1">
    <location>
        <begin position="202"/>
        <end position="221"/>
    </location>
</feature>
<proteinExistence type="predicted"/>
<keyword evidence="1" id="KW-1133">Transmembrane helix</keyword>
<evidence type="ECO:0000313" key="2">
    <source>
        <dbReference type="EMBL" id="QNP31294.1"/>
    </source>
</evidence>
<keyword evidence="1" id="KW-0812">Transmembrane</keyword>
<sequence length="517" mass="60097">MKFFWNLLTQNNTVFAKILTGLFFIVGLPAILHHAMWRDELNVWLIVRESQSLLELFRHIHYEGHPFVWYVCLATLRQFTTNPVIMQVFHLCLATLSVYVFTRYSPFSYFQKLLFCLGYIPFYEYLLISRNYAIGLLLVFIFCSLYSSRQESYLKLAVVLFFMANVNAYCLLLAIAFSLTLVIEYIFRQSLHLNLVSKKYDIVVSVLIICLGIIISFLQLIPPQDSNLAGGLSGFVLNFDFNHLTKTLVRLWNSYIIVVLANESEQFSLVLLSFLSIIFFLVFSISFIVRPIILFLYIVGTMEILIFTYVKFLGSPRHYGHLYILLIACMWLSSYYNSLFSLSSVTVLPKTVAQAAKLKRSYYNIAIMVILYCQMVGGIFAFSRDIIIPFSSSKEASAYIKDQYQDKLNDLFIVGSRDYAISPISAYINRQIYYPEISNMGSFVLFTTQRKEINHIEVLSQVNQICQKRLNPVLLILNRPLEINHAKLKIDLIQQFTKGFIYDERYYLYSVTKRIVE</sequence>
<feature type="transmembrane region" description="Helical" evidence="1">
    <location>
        <begin position="292"/>
        <end position="310"/>
    </location>
</feature>